<proteinExistence type="predicted"/>
<dbReference type="Gene3D" id="3.30.2310.20">
    <property type="entry name" value="RelE-like"/>
    <property type="match status" value="1"/>
</dbReference>
<evidence type="ECO:0000313" key="3">
    <source>
        <dbReference type="Proteomes" id="UP000297643"/>
    </source>
</evidence>
<gene>
    <name evidence="2" type="ORF">E3O32_09790</name>
</gene>
<dbReference type="Pfam" id="PF05016">
    <property type="entry name" value="ParE_toxin"/>
    <property type="match status" value="1"/>
</dbReference>
<evidence type="ECO:0000256" key="1">
    <source>
        <dbReference type="ARBA" id="ARBA00022649"/>
    </source>
</evidence>
<keyword evidence="1" id="KW-1277">Toxin-antitoxin system</keyword>
<organism evidence="2 3">
    <name type="scientific">Cryobacterium mannosilyticum</name>
    <dbReference type="NCBI Taxonomy" id="1259190"/>
    <lineage>
        <taxon>Bacteria</taxon>
        <taxon>Bacillati</taxon>
        <taxon>Actinomycetota</taxon>
        <taxon>Actinomycetes</taxon>
        <taxon>Micrococcales</taxon>
        <taxon>Microbacteriaceae</taxon>
        <taxon>Cryobacterium</taxon>
    </lineage>
</organism>
<comment type="caution">
    <text evidence="2">The sequence shown here is derived from an EMBL/GenBank/DDBJ whole genome shotgun (WGS) entry which is preliminary data.</text>
</comment>
<accession>A0A4R8W9P0</accession>
<dbReference type="EMBL" id="SOFM01000027">
    <property type="protein sequence ID" value="TFC03590.1"/>
    <property type="molecule type" value="Genomic_DNA"/>
</dbReference>
<sequence length="133" mass="14581">MTRSRLIPPPWSASTTCAAFGEARRTAVTHDGVVFRREALHQLEDVYDFIADAGSAATAAGFAESIVIFCEGLSDFPYRGVARVDLHPGLRTIGFRKRVVIAYSILNETVAIIGIFSGGRDHEQILRDTNELD</sequence>
<protein>
    <submittedName>
        <fullName evidence="2">Type II toxin-antitoxin system RelE/ParE family toxin</fullName>
    </submittedName>
</protein>
<dbReference type="InterPro" id="IPR035093">
    <property type="entry name" value="RelE/ParE_toxin_dom_sf"/>
</dbReference>
<dbReference type="AlphaFoldDB" id="A0A4R8W9P0"/>
<evidence type="ECO:0000313" key="2">
    <source>
        <dbReference type="EMBL" id="TFC03590.1"/>
    </source>
</evidence>
<reference evidence="2 3" key="1">
    <citation type="submission" date="2019-03" db="EMBL/GenBank/DDBJ databases">
        <title>Genomics of glacier-inhabiting Cryobacterium strains.</title>
        <authorList>
            <person name="Liu Q."/>
            <person name="Xin Y.-H."/>
        </authorList>
    </citation>
    <scope>NUCLEOTIDE SEQUENCE [LARGE SCALE GENOMIC DNA]</scope>
    <source>
        <strain evidence="2 3">RHLT2-21</strain>
    </source>
</reference>
<name>A0A4R8W9P0_9MICO</name>
<keyword evidence="3" id="KW-1185">Reference proteome</keyword>
<dbReference type="InterPro" id="IPR007712">
    <property type="entry name" value="RelE/ParE_toxin"/>
</dbReference>
<dbReference type="Proteomes" id="UP000297643">
    <property type="component" value="Unassembled WGS sequence"/>
</dbReference>